<evidence type="ECO:0000256" key="6">
    <source>
        <dbReference type="ARBA" id="ARBA00023136"/>
    </source>
</evidence>
<evidence type="ECO:0000313" key="8">
    <source>
        <dbReference type="EMBL" id="RKP27101.1"/>
    </source>
</evidence>
<name>A0A4P9Z5M1_9FUNG</name>
<comment type="function">
    <text evidence="7">Involved in the lipid remodeling steps of GPI-anchor maturation.</text>
</comment>
<keyword evidence="9" id="KW-1185">Reference proteome</keyword>
<comment type="caution">
    <text evidence="7">Lacks conserved residue(s) required for the propagation of feature annotation.</text>
</comment>
<dbReference type="Proteomes" id="UP000278143">
    <property type="component" value="Unassembled WGS sequence"/>
</dbReference>
<dbReference type="PANTHER" id="PTHR13148">
    <property type="entry name" value="PER1-RELATED"/>
    <property type="match status" value="1"/>
</dbReference>
<keyword evidence="4" id="KW-0732">Signal</keyword>
<dbReference type="EMBL" id="KZ989270">
    <property type="protein sequence ID" value="RKP27101.1"/>
    <property type="molecule type" value="Genomic_DNA"/>
</dbReference>
<feature type="transmembrane region" description="Helical" evidence="7">
    <location>
        <begin position="20"/>
        <end position="40"/>
    </location>
</feature>
<gene>
    <name evidence="8" type="ORF">SYNPS1DRAFT_13203</name>
</gene>
<evidence type="ECO:0000256" key="4">
    <source>
        <dbReference type="ARBA" id="ARBA00022729"/>
    </source>
</evidence>
<dbReference type="AlphaFoldDB" id="A0A4P9Z5M1"/>
<comment type="similarity">
    <text evidence="7">Belongs to the PGAP3 family.</text>
</comment>
<dbReference type="Pfam" id="PF04080">
    <property type="entry name" value="Per1"/>
    <property type="match status" value="1"/>
</dbReference>
<evidence type="ECO:0000256" key="1">
    <source>
        <dbReference type="ARBA" id="ARBA00004127"/>
    </source>
</evidence>
<proteinExistence type="inferred from homology"/>
<keyword evidence="7" id="KW-0256">Endoplasmic reticulum</keyword>
<keyword evidence="2 7" id="KW-0337">GPI-anchor biosynthesis</keyword>
<feature type="transmembrane region" description="Helical" evidence="7">
    <location>
        <begin position="279"/>
        <end position="302"/>
    </location>
</feature>
<dbReference type="InterPro" id="IPR007217">
    <property type="entry name" value="Per1-like"/>
</dbReference>
<evidence type="ECO:0000256" key="2">
    <source>
        <dbReference type="ARBA" id="ARBA00022502"/>
    </source>
</evidence>
<keyword evidence="5 7" id="KW-1133">Transmembrane helix</keyword>
<keyword evidence="3 7" id="KW-0812">Transmembrane</keyword>
<feature type="transmembrane region" description="Helical" evidence="7">
    <location>
        <begin position="308"/>
        <end position="327"/>
    </location>
</feature>
<dbReference type="PANTHER" id="PTHR13148:SF0">
    <property type="entry name" value="POST-GPI ATTACHMENT TO PROTEINS FACTOR 3"/>
    <property type="match status" value="1"/>
</dbReference>
<reference evidence="9" key="1">
    <citation type="journal article" date="2018" name="Nat. Microbiol.">
        <title>Leveraging single-cell genomics to expand the fungal tree of life.</title>
        <authorList>
            <person name="Ahrendt S.R."/>
            <person name="Quandt C.A."/>
            <person name="Ciobanu D."/>
            <person name="Clum A."/>
            <person name="Salamov A."/>
            <person name="Andreopoulos B."/>
            <person name="Cheng J.F."/>
            <person name="Woyke T."/>
            <person name="Pelin A."/>
            <person name="Henrissat B."/>
            <person name="Reynolds N.K."/>
            <person name="Benny G.L."/>
            <person name="Smith M.E."/>
            <person name="James T.Y."/>
            <person name="Grigoriev I.V."/>
        </authorList>
    </citation>
    <scope>NUCLEOTIDE SEQUENCE [LARGE SCALE GENOMIC DNA]</scope>
    <source>
        <strain evidence="9">Benny S71-1</strain>
    </source>
</reference>
<sequence>MPVNQPRSSRSARVVGSWRYVFVVVAVLALLLLAVSSVSASAGDNAPEYQACVELCRRKQCERRVADAVIDIEPLPWYLRLLHWTCPDDCRYHCQHSITAARLERGEPVLQYHGKWPFTRILGMQEPASVLFSLLNGYGHWRYLPRIMERISPHYYMRKDLILYAIVGLNIWLWSAVFHVRDTPFTEKLDYFSAGLGILYGLYLVVRRVWRVRSPLAHLAIVMVCVGCYFAHVTYLTIRPRFDYSYNMAVCASVGLLHNLVWLGWTIRHYKSRPYAWRAAALVIYVTFAMSLELFDFAPLLWILDAHALWHAATVPLVFWWYQFLLLDYEWEMRQMGSQVLLPLIMDGHEVQVQPLIHGTRKIKD</sequence>
<keyword evidence="6 7" id="KW-0472">Membrane</keyword>
<feature type="transmembrane region" description="Helical" evidence="7">
    <location>
        <begin position="217"/>
        <end position="238"/>
    </location>
</feature>
<dbReference type="GO" id="GO:0005789">
    <property type="term" value="C:endoplasmic reticulum membrane"/>
    <property type="evidence" value="ECO:0007669"/>
    <property type="project" value="UniProtKB-SubCell"/>
</dbReference>
<feature type="transmembrane region" description="Helical" evidence="7">
    <location>
        <begin position="244"/>
        <end position="267"/>
    </location>
</feature>
<evidence type="ECO:0000313" key="9">
    <source>
        <dbReference type="Proteomes" id="UP000278143"/>
    </source>
</evidence>
<accession>A0A4P9Z5M1</accession>
<protein>
    <recommendedName>
        <fullName evidence="7">Post-GPI attachment to proteins factor 3</fullName>
    </recommendedName>
</protein>
<dbReference type="GO" id="GO:0016788">
    <property type="term" value="F:hydrolase activity, acting on ester bonds"/>
    <property type="evidence" value="ECO:0007669"/>
    <property type="project" value="TreeGrafter"/>
</dbReference>
<evidence type="ECO:0000256" key="7">
    <source>
        <dbReference type="RuleBase" id="RU365066"/>
    </source>
</evidence>
<comment type="subcellular location">
    <subcellularLocation>
        <location evidence="1">Endomembrane system</location>
        <topology evidence="1">Multi-pass membrane protein</topology>
    </subcellularLocation>
    <subcellularLocation>
        <location evidence="7">Endoplasmic reticulum membrane</location>
        <topology evidence="7">Multi-pass membrane protein</topology>
    </subcellularLocation>
</comment>
<feature type="transmembrane region" description="Helical" evidence="7">
    <location>
        <begin position="121"/>
        <end position="141"/>
    </location>
</feature>
<evidence type="ECO:0000256" key="5">
    <source>
        <dbReference type="ARBA" id="ARBA00022989"/>
    </source>
</evidence>
<feature type="transmembrane region" description="Helical" evidence="7">
    <location>
        <begin position="161"/>
        <end position="179"/>
    </location>
</feature>
<feature type="transmembrane region" description="Helical" evidence="7">
    <location>
        <begin position="191"/>
        <end position="210"/>
    </location>
</feature>
<evidence type="ECO:0000256" key="3">
    <source>
        <dbReference type="ARBA" id="ARBA00022692"/>
    </source>
</evidence>
<dbReference type="GO" id="GO:0006506">
    <property type="term" value="P:GPI anchor biosynthetic process"/>
    <property type="evidence" value="ECO:0007669"/>
    <property type="project" value="UniProtKB-KW"/>
</dbReference>
<dbReference type="OrthoDB" id="419770at2759"/>
<organism evidence="8 9">
    <name type="scientific">Syncephalis pseudoplumigaleata</name>
    <dbReference type="NCBI Taxonomy" id="1712513"/>
    <lineage>
        <taxon>Eukaryota</taxon>
        <taxon>Fungi</taxon>
        <taxon>Fungi incertae sedis</taxon>
        <taxon>Zoopagomycota</taxon>
        <taxon>Zoopagomycotina</taxon>
        <taxon>Zoopagomycetes</taxon>
        <taxon>Zoopagales</taxon>
        <taxon>Piptocephalidaceae</taxon>
        <taxon>Syncephalis</taxon>
    </lineage>
</organism>